<keyword evidence="4" id="KW-0418">Kinase</keyword>
<dbReference type="Proteomes" id="UP000594638">
    <property type="component" value="Unassembled WGS sequence"/>
</dbReference>
<comment type="caution">
    <text evidence="4">The sequence shown here is derived from an EMBL/GenBank/DDBJ whole genome shotgun (WGS) entry which is preliminary data.</text>
</comment>
<dbReference type="GO" id="GO:0005524">
    <property type="term" value="F:ATP binding"/>
    <property type="evidence" value="ECO:0007669"/>
    <property type="project" value="UniProtKB-KW"/>
</dbReference>
<evidence type="ECO:0000256" key="1">
    <source>
        <dbReference type="ARBA" id="ARBA00022741"/>
    </source>
</evidence>
<keyword evidence="5" id="KW-1185">Reference proteome</keyword>
<dbReference type="InterPro" id="IPR011009">
    <property type="entry name" value="Kinase-like_dom_sf"/>
</dbReference>
<dbReference type="PANTHER" id="PTHR27005:SF283">
    <property type="entry name" value="OS02G0633066 PROTEIN"/>
    <property type="match status" value="1"/>
</dbReference>
<evidence type="ECO:0000256" key="2">
    <source>
        <dbReference type="ARBA" id="ARBA00022840"/>
    </source>
</evidence>
<name>A0A8S0QRT8_OLEEU</name>
<dbReference type="GO" id="GO:0007166">
    <property type="term" value="P:cell surface receptor signaling pathway"/>
    <property type="evidence" value="ECO:0007669"/>
    <property type="project" value="InterPro"/>
</dbReference>
<sequence>MASRCYDQHGNYTGRNAWINLPPHLSFSDKTKFTVIGCDELAIISGTEGRNFIGGRVSVCSAKEDTLDGIVNALILIMDLEDTVAASSRDMRAIHIFIQAAKVVTTVLARVDTLTAEKMVRDVKVSGDQVALEELEKATNNHAEDHILGHGSYGTIYKGILKVPLLVYEYSPKDTLFYHIHNSGGMPWFCSENCLRIAEETAGALAYLHSAAAMPIIHRDVKSPKILLDEYYTAKIADFGASRLVPIDQTQVTTIVQGTLGNHYLMTKLKRKAGLFKILYPRVIRERSFGQLHAVAELVKSCLKLDGEDRPTMKEVALELERLRKYIVHPWSQQENPEESESVGSITAQSDLYQVSTNPDLVLGSTLDSRKIHAINTPR</sequence>
<evidence type="ECO:0000313" key="4">
    <source>
        <dbReference type="EMBL" id="CAA2967363.1"/>
    </source>
</evidence>
<keyword evidence="1" id="KW-0547">Nucleotide-binding</keyword>
<dbReference type="EMBL" id="CACTIH010001881">
    <property type="protein sequence ID" value="CAA2967363.1"/>
    <property type="molecule type" value="Genomic_DNA"/>
</dbReference>
<keyword evidence="4" id="KW-0808">Transferase</keyword>
<dbReference type="GO" id="GO:0005886">
    <property type="term" value="C:plasma membrane"/>
    <property type="evidence" value="ECO:0007669"/>
    <property type="project" value="TreeGrafter"/>
</dbReference>
<dbReference type="OrthoDB" id="4062651at2759"/>
<dbReference type="Pfam" id="PF00069">
    <property type="entry name" value="Pkinase"/>
    <property type="match status" value="1"/>
</dbReference>
<dbReference type="PROSITE" id="PS50011">
    <property type="entry name" value="PROTEIN_KINASE_DOM"/>
    <property type="match status" value="1"/>
</dbReference>
<evidence type="ECO:0000313" key="5">
    <source>
        <dbReference type="Proteomes" id="UP000594638"/>
    </source>
</evidence>
<feature type="domain" description="Protein kinase" evidence="3">
    <location>
        <begin position="60"/>
        <end position="379"/>
    </location>
</feature>
<protein>
    <submittedName>
        <fullName evidence="4">Wall-associated receptor kinase-like 1</fullName>
    </submittedName>
</protein>
<proteinExistence type="predicted"/>
<dbReference type="AlphaFoldDB" id="A0A8S0QRT8"/>
<dbReference type="Gramene" id="OE9A067343T1">
    <property type="protein sequence ID" value="OE9A067343C1"/>
    <property type="gene ID" value="OE9A067343"/>
</dbReference>
<keyword evidence="4" id="KW-0675">Receptor</keyword>
<gene>
    <name evidence="4" type="ORF">OLEA9_A067343</name>
</gene>
<accession>A0A8S0QRT8</accession>
<evidence type="ECO:0000259" key="3">
    <source>
        <dbReference type="PROSITE" id="PS50011"/>
    </source>
</evidence>
<dbReference type="SUPFAM" id="SSF56112">
    <property type="entry name" value="Protein kinase-like (PK-like)"/>
    <property type="match status" value="1"/>
</dbReference>
<keyword evidence="2" id="KW-0067">ATP-binding</keyword>
<dbReference type="InterPro" id="IPR045274">
    <property type="entry name" value="WAK-like"/>
</dbReference>
<dbReference type="Gene3D" id="3.30.200.20">
    <property type="entry name" value="Phosphorylase Kinase, domain 1"/>
    <property type="match status" value="1"/>
</dbReference>
<organism evidence="4 5">
    <name type="scientific">Olea europaea subsp. europaea</name>
    <dbReference type="NCBI Taxonomy" id="158383"/>
    <lineage>
        <taxon>Eukaryota</taxon>
        <taxon>Viridiplantae</taxon>
        <taxon>Streptophyta</taxon>
        <taxon>Embryophyta</taxon>
        <taxon>Tracheophyta</taxon>
        <taxon>Spermatophyta</taxon>
        <taxon>Magnoliopsida</taxon>
        <taxon>eudicotyledons</taxon>
        <taxon>Gunneridae</taxon>
        <taxon>Pentapetalae</taxon>
        <taxon>asterids</taxon>
        <taxon>lamiids</taxon>
        <taxon>Lamiales</taxon>
        <taxon>Oleaceae</taxon>
        <taxon>Oleeae</taxon>
        <taxon>Olea</taxon>
    </lineage>
</organism>
<dbReference type="Gene3D" id="1.10.510.10">
    <property type="entry name" value="Transferase(Phosphotransferase) domain 1"/>
    <property type="match status" value="2"/>
</dbReference>
<dbReference type="InterPro" id="IPR000719">
    <property type="entry name" value="Prot_kinase_dom"/>
</dbReference>
<dbReference type="GO" id="GO:0004674">
    <property type="term" value="F:protein serine/threonine kinase activity"/>
    <property type="evidence" value="ECO:0007669"/>
    <property type="project" value="TreeGrafter"/>
</dbReference>
<reference evidence="4 5" key="1">
    <citation type="submission" date="2019-12" db="EMBL/GenBank/DDBJ databases">
        <authorList>
            <person name="Alioto T."/>
            <person name="Alioto T."/>
            <person name="Gomez Garrido J."/>
        </authorList>
    </citation>
    <scope>NUCLEOTIDE SEQUENCE [LARGE SCALE GENOMIC DNA]</scope>
</reference>
<dbReference type="PANTHER" id="PTHR27005">
    <property type="entry name" value="WALL-ASSOCIATED RECEPTOR KINASE-LIKE 21"/>
    <property type="match status" value="1"/>
</dbReference>